<proteinExistence type="predicted"/>
<dbReference type="InterPro" id="IPR001208">
    <property type="entry name" value="MCM_dom"/>
</dbReference>
<dbReference type="PROSITE" id="PS50051">
    <property type="entry name" value="MCM_2"/>
    <property type="match status" value="2"/>
</dbReference>
<keyword evidence="1" id="KW-0547">Nucleotide-binding</keyword>
<dbReference type="GO" id="GO:0042555">
    <property type="term" value="C:MCM complex"/>
    <property type="evidence" value="ECO:0007669"/>
    <property type="project" value="TreeGrafter"/>
</dbReference>
<accession>A0AAN9LZI1</accession>
<evidence type="ECO:0000313" key="5">
    <source>
        <dbReference type="Proteomes" id="UP001367508"/>
    </source>
</evidence>
<dbReference type="GO" id="GO:0005524">
    <property type="term" value="F:ATP binding"/>
    <property type="evidence" value="ECO:0007669"/>
    <property type="project" value="UniProtKB-KW"/>
</dbReference>
<keyword evidence="5" id="KW-1185">Reference proteome</keyword>
<feature type="domain" description="MCM C-terminal AAA(+) ATPase" evidence="3">
    <location>
        <begin position="12"/>
        <end position="65"/>
    </location>
</feature>
<keyword evidence="2" id="KW-0067">ATP-binding</keyword>
<dbReference type="PANTHER" id="PTHR11630:SF26">
    <property type="entry name" value="DNA REPLICATION LICENSING FACTOR MCM7"/>
    <property type="match status" value="1"/>
</dbReference>
<dbReference type="GO" id="GO:0005634">
    <property type="term" value="C:nucleus"/>
    <property type="evidence" value="ECO:0007669"/>
    <property type="project" value="TreeGrafter"/>
</dbReference>
<gene>
    <name evidence="4" type="ORF">VNO77_14593</name>
</gene>
<dbReference type="GO" id="GO:0006271">
    <property type="term" value="P:DNA strand elongation involved in DNA replication"/>
    <property type="evidence" value="ECO:0007669"/>
    <property type="project" value="TreeGrafter"/>
</dbReference>
<evidence type="ECO:0000256" key="2">
    <source>
        <dbReference type="ARBA" id="ARBA00022840"/>
    </source>
</evidence>
<dbReference type="AlphaFoldDB" id="A0AAN9LZI1"/>
<dbReference type="GO" id="GO:0003697">
    <property type="term" value="F:single-stranded DNA binding"/>
    <property type="evidence" value="ECO:0007669"/>
    <property type="project" value="TreeGrafter"/>
</dbReference>
<organism evidence="4 5">
    <name type="scientific">Canavalia gladiata</name>
    <name type="common">Sword bean</name>
    <name type="synonym">Dolichos gladiatus</name>
    <dbReference type="NCBI Taxonomy" id="3824"/>
    <lineage>
        <taxon>Eukaryota</taxon>
        <taxon>Viridiplantae</taxon>
        <taxon>Streptophyta</taxon>
        <taxon>Embryophyta</taxon>
        <taxon>Tracheophyta</taxon>
        <taxon>Spermatophyta</taxon>
        <taxon>Magnoliopsida</taxon>
        <taxon>eudicotyledons</taxon>
        <taxon>Gunneridae</taxon>
        <taxon>Pentapetalae</taxon>
        <taxon>rosids</taxon>
        <taxon>fabids</taxon>
        <taxon>Fabales</taxon>
        <taxon>Fabaceae</taxon>
        <taxon>Papilionoideae</taxon>
        <taxon>50 kb inversion clade</taxon>
        <taxon>NPAAA clade</taxon>
        <taxon>indigoferoid/millettioid clade</taxon>
        <taxon>Phaseoleae</taxon>
        <taxon>Canavalia</taxon>
    </lineage>
</organism>
<evidence type="ECO:0000259" key="3">
    <source>
        <dbReference type="PROSITE" id="PS50051"/>
    </source>
</evidence>
<dbReference type="EMBL" id="JAYMYQ010000003">
    <property type="protein sequence ID" value="KAK7344681.1"/>
    <property type="molecule type" value="Genomic_DNA"/>
</dbReference>
<dbReference type="InterPro" id="IPR027417">
    <property type="entry name" value="P-loop_NTPase"/>
</dbReference>
<dbReference type="GO" id="GO:0000727">
    <property type="term" value="P:double-strand break repair via break-induced replication"/>
    <property type="evidence" value="ECO:0007669"/>
    <property type="project" value="TreeGrafter"/>
</dbReference>
<dbReference type="PANTHER" id="PTHR11630">
    <property type="entry name" value="DNA REPLICATION LICENSING FACTOR MCM FAMILY MEMBER"/>
    <property type="match status" value="1"/>
</dbReference>
<evidence type="ECO:0000313" key="4">
    <source>
        <dbReference type="EMBL" id="KAK7344681.1"/>
    </source>
</evidence>
<sequence>MNNLKDNRSKLEVEVGKLSKHAGVAHRKLKEGMKIRGDLHICLMGDPGVAKSQLLKHIINVAPRGCTPLLNPLWGRYDLRRTPAKNINLPPTLLSRFDLLWLILDRADMDNDLEMARHVVYTHKNKKFPVLGFTPIEPSILRACISAARSLSPSVPRELEEYIASAYFGIHQEEEKSNTPHYLYSREQQGLNKTCMTRQMK</sequence>
<dbReference type="GO" id="GO:0017116">
    <property type="term" value="F:single-stranded DNA helicase activity"/>
    <property type="evidence" value="ECO:0007669"/>
    <property type="project" value="TreeGrafter"/>
</dbReference>
<dbReference type="Gene3D" id="3.40.50.300">
    <property type="entry name" value="P-loop containing nucleotide triphosphate hydrolases"/>
    <property type="match status" value="2"/>
</dbReference>
<dbReference type="Pfam" id="PF00493">
    <property type="entry name" value="MCM"/>
    <property type="match status" value="2"/>
</dbReference>
<dbReference type="SMART" id="SM00350">
    <property type="entry name" value="MCM"/>
    <property type="match status" value="1"/>
</dbReference>
<evidence type="ECO:0000256" key="1">
    <source>
        <dbReference type="ARBA" id="ARBA00022741"/>
    </source>
</evidence>
<feature type="domain" description="MCM C-terminal AAA(+) ATPase" evidence="3">
    <location>
        <begin position="71"/>
        <end position="119"/>
    </location>
</feature>
<protein>
    <recommendedName>
        <fullName evidence="3">MCM C-terminal AAA(+) ATPase domain-containing protein</fullName>
    </recommendedName>
</protein>
<comment type="caution">
    <text evidence="4">The sequence shown here is derived from an EMBL/GenBank/DDBJ whole genome shotgun (WGS) entry which is preliminary data.</text>
</comment>
<dbReference type="Proteomes" id="UP001367508">
    <property type="component" value="Unassembled WGS sequence"/>
</dbReference>
<name>A0AAN9LZI1_CANGL</name>
<dbReference type="GO" id="GO:0006270">
    <property type="term" value="P:DNA replication initiation"/>
    <property type="evidence" value="ECO:0007669"/>
    <property type="project" value="TreeGrafter"/>
</dbReference>
<dbReference type="InterPro" id="IPR031327">
    <property type="entry name" value="MCM"/>
</dbReference>
<reference evidence="4 5" key="1">
    <citation type="submission" date="2024-01" db="EMBL/GenBank/DDBJ databases">
        <title>The genomes of 5 underutilized Papilionoideae crops provide insights into root nodulation and disease resistanc.</title>
        <authorList>
            <person name="Jiang F."/>
        </authorList>
    </citation>
    <scope>NUCLEOTIDE SEQUENCE [LARGE SCALE GENOMIC DNA]</scope>
    <source>
        <strain evidence="4">LVBAO_FW01</strain>
        <tissue evidence="4">Leaves</tissue>
    </source>
</reference>